<gene>
    <name evidence="1" type="ORF">RhiirA5_420042</name>
</gene>
<dbReference type="VEuPathDB" id="FungiDB:RhiirFUN_013941"/>
<evidence type="ECO:0000313" key="1">
    <source>
        <dbReference type="EMBL" id="PKC06096.1"/>
    </source>
</evidence>
<comment type="caution">
    <text evidence="1">The sequence shown here is derived from an EMBL/GenBank/DDBJ whole genome shotgun (WGS) entry which is preliminary data.</text>
</comment>
<organism evidence="1 2">
    <name type="scientific">Rhizophagus irregularis</name>
    <dbReference type="NCBI Taxonomy" id="588596"/>
    <lineage>
        <taxon>Eukaryota</taxon>
        <taxon>Fungi</taxon>
        <taxon>Fungi incertae sedis</taxon>
        <taxon>Mucoromycota</taxon>
        <taxon>Glomeromycotina</taxon>
        <taxon>Glomeromycetes</taxon>
        <taxon>Glomerales</taxon>
        <taxon>Glomeraceae</taxon>
        <taxon>Rhizophagus</taxon>
    </lineage>
</organism>
<dbReference type="VEuPathDB" id="FungiDB:RhiirA1_464545"/>
<dbReference type="Proteomes" id="UP000232722">
    <property type="component" value="Unassembled WGS sequence"/>
</dbReference>
<reference evidence="1 2" key="1">
    <citation type="submission" date="2016-04" db="EMBL/GenBank/DDBJ databases">
        <title>Genome analyses suggest a sexual origin of heterokaryosis in a supposedly ancient asexual fungus.</title>
        <authorList>
            <person name="Ropars J."/>
            <person name="Sedzielewska K."/>
            <person name="Noel J."/>
            <person name="Charron P."/>
            <person name="Farinelli L."/>
            <person name="Marton T."/>
            <person name="Kruger M."/>
            <person name="Pelin A."/>
            <person name="Brachmann A."/>
            <person name="Corradi N."/>
        </authorList>
    </citation>
    <scope>NUCLEOTIDE SEQUENCE [LARGE SCALE GENOMIC DNA]</scope>
    <source>
        <strain evidence="1 2">A5</strain>
    </source>
</reference>
<dbReference type="AlphaFoldDB" id="A0A2N0PGZ3"/>
<name>A0A2N0PGZ3_9GLOM</name>
<protein>
    <submittedName>
        <fullName evidence="1">Uncharacterized protein</fullName>
    </submittedName>
</protein>
<sequence length="150" mass="18074">MQNSVISFIHVSEIKIFEDNRKQLDVTTAGSVVDTLIKDLDEQMFMHNNGYRFENRSRPWNKRNTNRYEYNYEDQGGSTRAMQILELIMKIKKESENISKLMNYFLEEQQKMKKESQGLQLKESDNQLRTELRRSMLENQTVIIYFHYFL</sequence>
<accession>A0A2N0PGZ3</accession>
<reference evidence="1 2" key="2">
    <citation type="submission" date="2017-09" db="EMBL/GenBank/DDBJ databases">
        <title>Extensive intraspecific genome diversity in a model arbuscular mycorrhizal fungus.</title>
        <authorList>
            <person name="Chen E.C."/>
            <person name="Morin E."/>
            <person name="Beaudet D."/>
            <person name="Noel J."/>
            <person name="Ndikumana S."/>
            <person name="Charron P."/>
            <person name="St-Onge C."/>
            <person name="Giorgi J."/>
            <person name="Grigoriev I.V."/>
            <person name="Roux C."/>
            <person name="Martin F.M."/>
            <person name="Corradi N."/>
        </authorList>
    </citation>
    <scope>NUCLEOTIDE SEQUENCE [LARGE SCALE GENOMIC DNA]</scope>
    <source>
        <strain evidence="1 2">A5</strain>
    </source>
</reference>
<evidence type="ECO:0000313" key="2">
    <source>
        <dbReference type="Proteomes" id="UP000232722"/>
    </source>
</evidence>
<proteinExistence type="predicted"/>
<dbReference type="VEuPathDB" id="FungiDB:FUN_015948"/>
<dbReference type="EMBL" id="LLXJ01000801">
    <property type="protein sequence ID" value="PKC06096.1"/>
    <property type="molecule type" value="Genomic_DNA"/>
</dbReference>